<comment type="caution">
    <text evidence="9">The sequence shown here is derived from an EMBL/GenBank/DDBJ whole genome shotgun (WGS) entry which is preliminary data.</text>
</comment>
<dbReference type="Pfam" id="PF01401">
    <property type="entry name" value="Peptidase_M2"/>
    <property type="match status" value="1"/>
</dbReference>
<keyword evidence="2 8" id="KW-0732">Signal</keyword>
<keyword evidence="7" id="KW-1133">Transmembrane helix</keyword>
<evidence type="ECO:0000256" key="8">
    <source>
        <dbReference type="SAM" id="SignalP"/>
    </source>
</evidence>
<dbReference type="PANTHER" id="PTHR10514">
    <property type="entry name" value="ANGIOTENSIN-CONVERTING ENZYME"/>
    <property type="match status" value="1"/>
</dbReference>
<keyword evidence="10" id="KW-1185">Reference proteome</keyword>
<evidence type="ECO:0000256" key="6">
    <source>
        <dbReference type="SAM" id="MobiDB-lite"/>
    </source>
</evidence>
<feature type="compositionally biased region" description="Polar residues" evidence="6">
    <location>
        <begin position="628"/>
        <end position="637"/>
    </location>
</feature>
<evidence type="ECO:0000256" key="1">
    <source>
        <dbReference type="ARBA" id="ARBA00008139"/>
    </source>
</evidence>
<proteinExistence type="inferred from homology"/>
<evidence type="ECO:0000256" key="3">
    <source>
        <dbReference type="ARBA" id="ARBA00023157"/>
    </source>
</evidence>
<feature type="transmembrane region" description="Helical" evidence="7">
    <location>
        <begin position="690"/>
        <end position="710"/>
    </location>
</feature>
<evidence type="ECO:0000256" key="5">
    <source>
        <dbReference type="PROSITE-ProRule" id="PRU01355"/>
    </source>
</evidence>
<dbReference type="EMBL" id="CAXAJV020001281">
    <property type="protein sequence ID" value="CAL7934212.1"/>
    <property type="molecule type" value="Genomic_DNA"/>
</dbReference>
<feature type="compositionally biased region" description="Basic and acidic residues" evidence="6">
    <location>
        <begin position="612"/>
        <end position="627"/>
    </location>
</feature>
<dbReference type="PROSITE" id="PS52011">
    <property type="entry name" value="PEPTIDASE_M2"/>
    <property type="match status" value="1"/>
</dbReference>
<feature type="chain" id="PRO_5045906495" description="Angiotensin-converting enzyme" evidence="8">
    <location>
        <begin position="19"/>
        <end position="725"/>
    </location>
</feature>
<evidence type="ECO:0000256" key="2">
    <source>
        <dbReference type="ARBA" id="ARBA00022729"/>
    </source>
</evidence>
<feature type="compositionally biased region" description="Low complexity" evidence="6">
    <location>
        <begin position="597"/>
        <end position="609"/>
    </location>
</feature>
<evidence type="ECO:0008006" key="11">
    <source>
        <dbReference type="Google" id="ProtNLM"/>
    </source>
</evidence>
<accession>A0ABP1MZT4</accession>
<comment type="similarity">
    <text evidence="1 5">Belongs to the peptidase M2 family.</text>
</comment>
<feature type="signal peptide" evidence="8">
    <location>
        <begin position="1"/>
        <end position="18"/>
    </location>
</feature>
<gene>
    <name evidence="9" type="ORF">XYLVIOL_LOCUS903</name>
</gene>
<reference evidence="9 10" key="1">
    <citation type="submission" date="2024-08" db="EMBL/GenBank/DDBJ databases">
        <authorList>
            <person name="Will J Nash"/>
            <person name="Angela Man"/>
            <person name="Seanna McTaggart"/>
            <person name="Kendall Baker"/>
            <person name="Tom Barker"/>
            <person name="Leah Catchpole"/>
            <person name="Alex Durrant"/>
            <person name="Karim Gharbi"/>
            <person name="Naomi Irish"/>
            <person name="Gemy Kaithakottil"/>
            <person name="Debby Ku"/>
            <person name="Aaliyah Providence"/>
            <person name="Felix Shaw"/>
            <person name="David Swarbreck"/>
            <person name="Chris Watkins"/>
            <person name="Ann M. McCartney"/>
            <person name="Giulio Formenti"/>
            <person name="Alice Mouton"/>
            <person name="Noel Vella"/>
            <person name="Bjorn M von Reumont"/>
            <person name="Adriana Vella"/>
            <person name="Wilfried Haerty"/>
        </authorList>
    </citation>
    <scope>NUCLEOTIDE SEQUENCE [LARGE SCALE GENOMIC DNA]</scope>
</reference>
<feature type="region of interest" description="Disordered" evidence="6">
    <location>
        <begin position="594"/>
        <end position="637"/>
    </location>
</feature>
<dbReference type="InterPro" id="IPR001548">
    <property type="entry name" value="Peptidase_M2"/>
</dbReference>
<feature type="disulfide bond" evidence="5">
    <location>
        <begin position="319"/>
        <end position="337"/>
    </location>
</feature>
<dbReference type="PANTHER" id="PTHR10514:SF44">
    <property type="entry name" value="ANGIOTENSIN-CONVERTING ENZYME-RELATED"/>
    <property type="match status" value="1"/>
</dbReference>
<evidence type="ECO:0000256" key="7">
    <source>
        <dbReference type="SAM" id="Phobius"/>
    </source>
</evidence>
<name>A0ABP1MZT4_XYLVO</name>
<dbReference type="Proteomes" id="UP001642520">
    <property type="component" value="Unassembled WGS sequence"/>
</dbReference>
<dbReference type="SUPFAM" id="SSF55486">
    <property type="entry name" value="Metalloproteases ('zincins'), catalytic domain"/>
    <property type="match status" value="1"/>
</dbReference>
<evidence type="ECO:0000313" key="10">
    <source>
        <dbReference type="Proteomes" id="UP001642520"/>
    </source>
</evidence>
<keyword evidence="7" id="KW-0472">Membrane</keyword>
<evidence type="ECO:0000313" key="9">
    <source>
        <dbReference type="EMBL" id="CAL7934212.1"/>
    </source>
</evidence>
<keyword evidence="4" id="KW-0325">Glycoprotein</keyword>
<organism evidence="9 10">
    <name type="scientific">Xylocopa violacea</name>
    <name type="common">Violet carpenter bee</name>
    <name type="synonym">Apis violacea</name>
    <dbReference type="NCBI Taxonomy" id="135666"/>
    <lineage>
        <taxon>Eukaryota</taxon>
        <taxon>Metazoa</taxon>
        <taxon>Ecdysozoa</taxon>
        <taxon>Arthropoda</taxon>
        <taxon>Hexapoda</taxon>
        <taxon>Insecta</taxon>
        <taxon>Pterygota</taxon>
        <taxon>Neoptera</taxon>
        <taxon>Endopterygota</taxon>
        <taxon>Hymenoptera</taxon>
        <taxon>Apocrita</taxon>
        <taxon>Aculeata</taxon>
        <taxon>Apoidea</taxon>
        <taxon>Anthophila</taxon>
        <taxon>Apidae</taxon>
        <taxon>Xylocopa</taxon>
        <taxon>Xylocopa</taxon>
    </lineage>
</organism>
<protein>
    <recommendedName>
        <fullName evidence="11">Angiotensin-converting enzyme</fullName>
    </recommendedName>
</protein>
<keyword evidence="7" id="KW-0812">Transmembrane</keyword>
<keyword evidence="3 5" id="KW-1015">Disulfide bond</keyword>
<comment type="caution">
    <text evidence="5">Lacks conserved residue(s) required for the propagation of feature annotation.</text>
</comment>
<sequence>MLLKWAYIILNLVIYSIASVEIKKAKAFIHLTELDYEDICSETANAEWTFINSPSNKTLSLWEEKLISYAKFKIFQRNEVANGTENSINDSSLQYKYDITNKVGDALLDSEDLQTLVHFAGTTELLRLSTVDKGSLHNRTRNDVERILSHNNNVENKSSVWTTWHQELAPLVKNFSTILPLADKAAKANDVNGIAEYWELLTGYSGGYEKIKYEWSRIANLHKKVLKFVIVNLSQKYDITINDTIAAYLLGTLQGSDWTPIAVDVAPYPDLMYNIKKNLWKKKFIGKSIYKTASTMSKKMLSQVPQADFLENSRFNQQCPSKLINFCKDAVLRVSTCFDPTISNFLSAHKNIAKVVFNQLSVEETPVLNTANRYSALEESVAELFGILAASPAWLNYIHVMDNSTDNEQRLMVSLIITALNTLPRISYYMSADMWRINAIEKGMTKPEDLISSWWAYRKEYEGLDSNGTEIPTFLNDDHITSNKPYLPKLSGMMLAFQLYEYLMDSTEVRYDSIVRKPININFLKMIQQGSANDWMKVMDKYLEIDQISSDSLLSFFSPLEDYIDDIDEDFHYKGISAKESELDELEKTIIAEINAPPTTTTTPKSVSTKTKKSDATLRNKQNDERSNVNTVTDPNKNLKFKSSVQLSDEKPDDRNILKSVTTTEVPLNESPFDDLDTEPDKPKINTSKAVWAVAAVLLATIIICIIAIFGRRRCRKTPKNRRYV</sequence>
<evidence type="ECO:0000256" key="4">
    <source>
        <dbReference type="ARBA" id="ARBA00023180"/>
    </source>
</evidence>